<dbReference type="EMBL" id="QGNW01002719">
    <property type="protein sequence ID" value="RVW12145.1"/>
    <property type="molecule type" value="Genomic_DNA"/>
</dbReference>
<dbReference type="GO" id="GO:0005509">
    <property type="term" value="F:calcium ion binding"/>
    <property type="evidence" value="ECO:0007669"/>
    <property type="project" value="InterPro"/>
</dbReference>
<evidence type="ECO:0000256" key="1">
    <source>
        <dbReference type="ARBA" id="ARBA00022723"/>
    </source>
</evidence>
<gene>
    <name evidence="6" type="primary">ANN4_32</name>
    <name evidence="6" type="ORF">CK203_098557</name>
</gene>
<evidence type="ECO:0000256" key="2">
    <source>
        <dbReference type="ARBA" id="ARBA00022737"/>
    </source>
</evidence>
<dbReference type="PANTHER" id="PTHR10502:SF196">
    <property type="entry name" value="ANNEXIN D4"/>
    <property type="match status" value="1"/>
</dbReference>
<dbReference type="GO" id="GO:0006950">
    <property type="term" value="P:response to stress"/>
    <property type="evidence" value="ECO:0007669"/>
    <property type="project" value="UniProtKB-ARBA"/>
</dbReference>
<evidence type="ECO:0000256" key="3">
    <source>
        <dbReference type="ARBA" id="ARBA00022837"/>
    </source>
</evidence>
<dbReference type="PANTHER" id="PTHR10502">
    <property type="entry name" value="ANNEXIN"/>
    <property type="match status" value="1"/>
</dbReference>
<evidence type="ECO:0000313" key="7">
    <source>
        <dbReference type="Proteomes" id="UP000288805"/>
    </source>
</evidence>
<dbReference type="Gene3D" id="1.10.220.10">
    <property type="entry name" value="Annexin"/>
    <property type="match status" value="3"/>
</dbReference>
<keyword evidence="2" id="KW-0677">Repeat</keyword>
<dbReference type="FunFam" id="1.10.220.10:FF:000006">
    <property type="entry name" value="Annexin"/>
    <property type="match status" value="1"/>
</dbReference>
<sequence>MSSSDALGKVFLCSHSGNEASSIFLKDERFPFEKCEEILLKFLKREFKRFKDAVVQWTMHPWERDARMARKALKRGSQAYGLLIELACTRSSDELLGARRAYQSLYSESIEEDVACRVEGIQRQNDVAIESDAQKLNKAIRNGDKTMLIKDEEIVRILTTRSKSHLVEVFKCYYDDFDKDIVEDLGEESGLKDTIYCLCAAPVYFSKILDSAMKANATKNEKEALTRVIVTRTDVDMKDIAEEYNKQYGTPLAKKIEDVALGNYKDFLVTLVQRALAKGSE</sequence>
<name>A0A438BME5_VITVI</name>
<dbReference type="FunFam" id="1.10.220.10:FF:000014">
    <property type="entry name" value="annexin D4"/>
    <property type="match status" value="1"/>
</dbReference>
<evidence type="ECO:0000256" key="5">
    <source>
        <dbReference type="ARBA" id="ARBA00023302"/>
    </source>
</evidence>
<dbReference type="Pfam" id="PF00191">
    <property type="entry name" value="Annexin"/>
    <property type="match status" value="3"/>
</dbReference>
<dbReference type="SUPFAM" id="SSF47874">
    <property type="entry name" value="Annexin"/>
    <property type="match status" value="1"/>
</dbReference>
<reference evidence="6 7" key="1">
    <citation type="journal article" date="2018" name="PLoS Genet.">
        <title>Population sequencing reveals clonal diversity and ancestral inbreeding in the grapevine cultivar Chardonnay.</title>
        <authorList>
            <person name="Roach M.J."/>
            <person name="Johnson D.L."/>
            <person name="Bohlmann J."/>
            <person name="van Vuuren H.J."/>
            <person name="Jones S.J."/>
            <person name="Pretorius I.S."/>
            <person name="Schmidt S.A."/>
            <person name="Borneman A.R."/>
        </authorList>
    </citation>
    <scope>NUCLEOTIDE SEQUENCE [LARGE SCALE GENOMIC DNA]</scope>
    <source>
        <strain evidence="7">cv. Chardonnay</strain>
        <tissue evidence="6">Leaf</tissue>
    </source>
</reference>
<dbReference type="PRINTS" id="PR00196">
    <property type="entry name" value="ANNEXIN"/>
</dbReference>
<evidence type="ECO:0000313" key="6">
    <source>
        <dbReference type="EMBL" id="RVW12145.1"/>
    </source>
</evidence>
<protein>
    <submittedName>
        <fullName evidence="6">Annexin D4</fullName>
    </submittedName>
</protein>
<dbReference type="InterPro" id="IPR001464">
    <property type="entry name" value="Annexin"/>
</dbReference>
<dbReference type="AlphaFoldDB" id="A0A438BME5"/>
<dbReference type="InterPro" id="IPR018502">
    <property type="entry name" value="Annexin_repeat"/>
</dbReference>
<dbReference type="InterPro" id="IPR037104">
    <property type="entry name" value="Annexin_sf"/>
</dbReference>
<comment type="caution">
    <text evidence="6">The sequence shown here is derived from an EMBL/GenBank/DDBJ whole genome shotgun (WGS) entry which is preliminary data.</text>
</comment>
<organism evidence="6 7">
    <name type="scientific">Vitis vinifera</name>
    <name type="common">Grape</name>
    <dbReference type="NCBI Taxonomy" id="29760"/>
    <lineage>
        <taxon>Eukaryota</taxon>
        <taxon>Viridiplantae</taxon>
        <taxon>Streptophyta</taxon>
        <taxon>Embryophyta</taxon>
        <taxon>Tracheophyta</taxon>
        <taxon>Spermatophyta</taxon>
        <taxon>Magnoliopsida</taxon>
        <taxon>eudicotyledons</taxon>
        <taxon>Gunneridae</taxon>
        <taxon>Pentapetalae</taxon>
        <taxon>rosids</taxon>
        <taxon>Vitales</taxon>
        <taxon>Vitaceae</taxon>
        <taxon>Viteae</taxon>
        <taxon>Vitis</taxon>
    </lineage>
</organism>
<keyword evidence="3" id="KW-0106">Calcium</keyword>
<keyword evidence="5" id="KW-0111">Calcium/phospholipid-binding</keyword>
<keyword evidence="4" id="KW-0041">Annexin</keyword>
<proteinExistence type="predicted"/>
<dbReference type="GO" id="GO:0005544">
    <property type="term" value="F:calcium-dependent phospholipid binding"/>
    <property type="evidence" value="ECO:0007669"/>
    <property type="project" value="UniProtKB-KW"/>
</dbReference>
<accession>A0A438BME5</accession>
<evidence type="ECO:0000256" key="4">
    <source>
        <dbReference type="ARBA" id="ARBA00023216"/>
    </source>
</evidence>
<dbReference type="Proteomes" id="UP000288805">
    <property type="component" value="Unassembled WGS sequence"/>
</dbReference>
<dbReference type="SMART" id="SM00335">
    <property type="entry name" value="ANX"/>
    <property type="match status" value="3"/>
</dbReference>
<dbReference type="PROSITE" id="PS51897">
    <property type="entry name" value="ANNEXIN_2"/>
    <property type="match status" value="1"/>
</dbReference>
<keyword evidence="1" id="KW-0479">Metal-binding</keyword>